<gene>
    <name evidence="1" type="ORF">FCI23_09255</name>
</gene>
<evidence type="ECO:0000313" key="1">
    <source>
        <dbReference type="EMBL" id="TKA11984.1"/>
    </source>
</evidence>
<dbReference type="SUPFAM" id="SSF143744">
    <property type="entry name" value="GlcG-like"/>
    <property type="match status" value="1"/>
</dbReference>
<dbReference type="RefSeq" id="WP_136722979.1">
    <property type="nucleotide sequence ID" value="NZ_SUMC01000006.1"/>
</dbReference>
<comment type="caution">
    <text evidence="1">The sequence shown here is derived from an EMBL/GenBank/DDBJ whole genome shotgun (WGS) entry which is preliminary data.</text>
</comment>
<dbReference type="Gene3D" id="3.30.450.150">
    <property type="entry name" value="Haem-degrading domain"/>
    <property type="match status" value="1"/>
</dbReference>
<proteinExistence type="predicted"/>
<dbReference type="EMBL" id="SUMC01000006">
    <property type="protein sequence ID" value="TKA11984.1"/>
    <property type="molecule type" value="Genomic_DNA"/>
</dbReference>
<protein>
    <submittedName>
        <fullName evidence="1">Heme-binding protein</fullName>
    </submittedName>
</protein>
<dbReference type="InterPro" id="IPR038084">
    <property type="entry name" value="PduO/GlcC-like_sf"/>
</dbReference>
<dbReference type="PANTHER" id="PTHR34309:SF10">
    <property type="entry name" value="SLR1406 PROTEIN"/>
    <property type="match status" value="1"/>
</dbReference>
<evidence type="ECO:0000313" key="2">
    <source>
        <dbReference type="Proteomes" id="UP000305778"/>
    </source>
</evidence>
<accession>A0A4U0SPK0</accession>
<dbReference type="AlphaFoldDB" id="A0A4U0SPK0"/>
<reference evidence="1 2" key="1">
    <citation type="submission" date="2019-04" db="EMBL/GenBank/DDBJ databases">
        <title>Streptomyces oryziradicis sp. nov., a novel actinomycete isolated from rhizosphere soil of rice (Oryza sativa L.).</title>
        <authorList>
            <person name="Li C."/>
        </authorList>
    </citation>
    <scope>NUCLEOTIDE SEQUENCE [LARGE SCALE GENOMIC DNA]</scope>
    <source>
        <strain evidence="1 2">NEAU-C40</strain>
    </source>
</reference>
<sequence>MSGLTLAQASEIVDAALSHARELGLRPLTITVLDPGGHPQVVKREDGAGILRPQIAHAKAWGCLGTGSGGAAGARHATRDPAFFAALAAISEGRVASSRGGVLVRDQDGELLGSVGVSGERPENDETVAVFGVEKAGLVADVG</sequence>
<dbReference type="Pfam" id="PF03928">
    <property type="entry name" value="HbpS-like"/>
    <property type="match status" value="1"/>
</dbReference>
<name>A0A4U0SPK0_9ACTN</name>
<dbReference type="Proteomes" id="UP000305778">
    <property type="component" value="Unassembled WGS sequence"/>
</dbReference>
<organism evidence="1 2">
    <name type="scientific">Actinacidiphila oryziradicis</name>
    <dbReference type="NCBI Taxonomy" id="2571141"/>
    <lineage>
        <taxon>Bacteria</taxon>
        <taxon>Bacillati</taxon>
        <taxon>Actinomycetota</taxon>
        <taxon>Actinomycetes</taxon>
        <taxon>Kitasatosporales</taxon>
        <taxon>Streptomycetaceae</taxon>
        <taxon>Actinacidiphila</taxon>
    </lineage>
</organism>
<dbReference type="OrthoDB" id="9815788at2"/>
<dbReference type="PANTHER" id="PTHR34309">
    <property type="entry name" value="SLR1406 PROTEIN"/>
    <property type="match status" value="1"/>
</dbReference>
<dbReference type="InterPro" id="IPR052517">
    <property type="entry name" value="GlcG_carb_metab_protein"/>
</dbReference>
<dbReference type="InterPro" id="IPR005624">
    <property type="entry name" value="PduO/GlcC-like"/>
</dbReference>
<keyword evidence="2" id="KW-1185">Reference proteome</keyword>